<name>A0A8S5UDR1_9CAUD</name>
<accession>A0A8S5UDR1</accession>
<organism evidence="1">
    <name type="scientific">Siphoviridae sp. ctNLX12</name>
    <dbReference type="NCBI Taxonomy" id="2825469"/>
    <lineage>
        <taxon>Viruses</taxon>
        <taxon>Duplodnaviria</taxon>
        <taxon>Heunggongvirae</taxon>
        <taxon>Uroviricota</taxon>
        <taxon>Caudoviricetes</taxon>
    </lineage>
</organism>
<sequence>MASAKIEKGSEEWQVFMDYWQFIQKYYAPDNNDSWWDEVVKAGESLISKYKGMEIEERARQLVLSHFAWLEITYRKEKTKNE</sequence>
<reference evidence="1" key="1">
    <citation type="journal article" date="2021" name="Proc. Natl. Acad. Sci. U.S.A.">
        <title>A Catalog of Tens of Thousands of Viruses from Human Metagenomes Reveals Hidden Associations with Chronic Diseases.</title>
        <authorList>
            <person name="Tisza M.J."/>
            <person name="Buck C.B."/>
        </authorList>
    </citation>
    <scope>NUCLEOTIDE SEQUENCE</scope>
    <source>
        <strain evidence="1">CtNLX12</strain>
    </source>
</reference>
<evidence type="ECO:0000313" key="1">
    <source>
        <dbReference type="EMBL" id="DAF92580.1"/>
    </source>
</evidence>
<proteinExistence type="predicted"/>
<protein>
    <submittedName>
        <fullName evidence="1">Uncharacterized protein</fullName>
    </submittedName>
</protein>
<dbReference type="EMBL" id="BK016068">
    <property type="protein sequence ID" value="DAF92580.1"/>
    <property type="molecule type" value="Genomic_DNA"/>
</dbReference>